<name>A0AAE9D244_CAEBR</name>
<dbReference type="PROSITE" id="PS50181">
    <property type="entry name" value="FBOX"/>
    <property type="match status" value="1"/>
</dbReference>
<dbReference type="InterPro" id="IPR040161">
    <property type="entry name" value="FB224"/>
</dbReference>
<accession>A0AAE9D244</accession>
<reference evidence="2 3" key="1">
    <citation type="submission" date="2022-02" db="EMBL/GenBank/DDBJ databases">
        <title>Chromosome-level reference genomes for two strains of Caenorhabditis briggsae: an improved platform for comparative genomics.</title>
        <authorList>
            <person name="Stevens L."/>
            <person name="Andersen E.C."/>
        </authorList>
    </citation>
    <scope>NUCLEOTIDE SEQUENCE [LARGE SCALE GENOMIC DNA]</scope>
    <source>
        <strain evidence="2">QX1410_ONT</strain>
        <tissue evidence="2">Whole-organism</tissue>
    </source>
</reference>
<dbReference type="InterPro" id="IPR001810">
    <property type="entry name" value="F-box_dom"/>
</dbReference>
<evidence type="ECO:0000313" key="3">
    <source>
        <dbReference type="Proteomes" id="UP000827892"/>
    </source>
</evidence>
<dbReference type="SMART" id="SM00256">
    <property type="entry name" value="FBOX"/>
    <property type="match status" value="1"/>
</dbReference>
<proteinExistence type="predicted"/>
<organism evidence="2 3">
    <name type="scientific">Caenorhabditis briggsae</name>
    <dbReference type="NCBI Taxonomy" id="6238"/>
    <lineage>
        <taxon>Eukaryota</taxon>
        <taxon>Metazoa</taxon>
        <taxon>Ecdysozoa</taxon>
        <taxon>Nematoda</taxon>
        <taxon>Chromadorea</taxon>
        <taxon>Rhabditida</taxon>
        <taxon>Rhabditina</taxon>
        <taxon>Rhabditomorpha</taxon>
        <taxon>Rhabditoidea</taxon>
        <taxon>Rhabditidae</taxon>
        <taxon>Peloderinae</taxon>
        <taxon>Caenorhabditis</taxon>
    </lineage>
</organism>
<gene>
    <name evidence="2" type="ORF">L3Y34_009586</name>
</gene>
<dbReference type="AlphaFoldDB" id="A0AAE9D244"/>
<dbReference type="SUPFAM" id="SSF81383">
    <property type="entry name" value="F-box domain"/>
    <property type="match status" value="1"/>
</dbReference>
<dbReference type="InterPro" id="IPR002900">
    <property type="entry name" value="DUF38/FTH_CAE_spp"/>
</dbReference>
<feature type="domain" description="F-box" evidence="1">
    <location>
        <begin position="1"/>
        <end position="54"/>
    </location>
</feature>
<evidence type="ECO:0000259" key="1">
    <source>
        <dbReference type="PROSITE" id="PS50181"/>
    </source>
</evidence>
<dbReference type="PANTHER" id="PTHR23015">
    <property type="entry name" value="UNCHARACTERIZED C.ELEGANS PROTEIN"/>
    <property type="match status" value="1"/>
</dbReference>
<protein>
    <recommendedName>
        <fullName evidence="1">F-box domain-containing protein</fullName>
    </recommendedName>
</protein>
<dbReference type="CDD" id="cd22150">
    <property type="entry name" value="F-box_CeFBXA-like"/>
    <property type="match status" value="1"/>
</dbReference>
<dbReference type="InterPro" id="IPR036047">
    <property type="entry name" value="F-box-like_dom_sf"/>
</dbReference>
<dbReference type="Proteomes" id="UP000827892">
    <property type="component" value="Chromosome V"/>
</dbReference>
<dbReference type="Pfam" id="PF00646">
    <property type="entry name" value="F-box"/>
    <property type="match status" value="1"/>
</dbReference>
<sequence length="320" mass="37276">MPSILKMPELILEKIIEFSDFKAVLTLRQVCRDFRNFIDELYDSKLPDSNVQSIQIIVTYEESIEFEFVNFDESSDSTLYSKRDNSRIFNGKSRILETLDIFIVAIQDLARILKFQKSILKFLDLIFSTPPIAGLQMSNIFGALKFKTQSLKILAQSEFSSILSLVDPGTLEMIDFHLWYNSDIEMDQIAKTEQWKNAKEFINRPYSLNMDVKLTSHFSKCNIYVKSISGTDLNFLKESYIKSPNFKYSHIGVEFWNEELSSALGPFDIDGIYRKWYFRVQNSDENMLKVEISSEEKQIDFEVIQMDNVPDQVVVKKLNN</sequence>
<dbReference type="Pfam" id="PF01827">
    <property type="entry name" value="FTH"/>
    <property type="match status" value="1"/>
</dbReference>
<dbReference type="EMBL" id="CP090895">
    <property type="protein sequence ID" value="ULT91994.1"/>
    <property type="molecule type" value="Genomic_DNA"/>
</dbReference>
<dbReference type="PANTHER" id="PTHR23015:SF4">
    <property type="entry name" value="DUF38 DOMAIN-CONTAINING PROTEIN-RELATED"/>
    <property type="match status" value="1"/>
</dbReference>
<evidence type="ECO:0000313" key="2">
    <source>
        <dbReference type="EMBL" id="ULT91994.1"/>
    </source>
</evidence>